<dbReference type="PANTHER" id="PTHR14159">
    <property type="entry name" value="ATAXIN-3-RELATED"/>
    <property type="match status" value="1"/>
</dbReference>
<evidence type="ECO:0000256" key="1">
    <source>
        <dbReference type="ARBA" id="ARBA00000707"/>
    </source>
</evidence>
<feature type="active site" evidence="12">
    <location>
        <position position="6"/>
    </location>
</feature>
<feature type="region of interest" description="Disordered" evidence="13">
    <location>
        <begin position="218"/>
        <end position="302"/>
    </location>
</feature>
<dbReference type="Gene3D" id="3.90.70.40">
    <property type="match status" value="1"/>
</dbReference>
<dbReference type="InterPro" id="IPR006155">
    <property type="entry name" value="Josephin"/>
</dbReference>
<dbReference type="GO" id="GO:0006508">
    <property type="term" value="P:proteolysis"/>
    <property type="evidence" value="ECO:0007669"/>
    <property type="project" value="UniProtKB-KW"/>
</dbReference>
<dbReference type="PRINTS" id="PR01233">
    <property type="entry name" value="JOSEPHIN"/>
</dbReference>
<feature type="region of interest" description="Disordered" evidence="13">
    <location>
        <begin position="351"/>
        <end position="421"/>
    </location>
</feature>
<dbReference type="EMBL" id="BTCM01000003">
    <property type="protein sequence ID" value="GMK56549.1"/>
    <property type="molecule type" value="Genomic_DNA"/>
</dbReference>
<dbReference type="PROSITE" id="PS50957">
    <property type="entry name" value="JOSEPHIN"/>
    <property type="match status" value="1"/>
</dbReference>
<dbReference type="PROSITE" id="PS50330">
    <property type="entry name" value="UIM"/>
    <property type="match status" value="1"/>
</dbReference>
<comment type="caution">
    <text evidence="15">The sequence shown here is derived from an EMBL/GenBank/DDBJ whole genome shotgun (WGS) entry which is preliminary data.</text>
</comment>
<evidence type="ECO:0000256" key="9">
    <source>
        <dbReference type="ARBA" id="ARBA00023163"/>
    </source>
</evidence>
<protein>
    <recommendedName>
        <fullName evidence="3">ubiquitinyl hydrolase 1</fullName>
        <ecNumber evidence="3">3.4.19.12</ecNumber>
    </recommendedName>
</protein>
<dbReference type="InterPro" id="IPR003903">
    <property type="entry name" value="UIM_dom"/>
</dbReference>
<comment type="subcellular location">
    <subcellularLocation>
        <location evidence="2">Nucleus</location>
    </subcellularLocation>
</comment>
<feature type="active site" evidence="12">
    <location>
        <position position="119"/>
    </location>
</feature>
<feature type="compositionally biased region" description="Acidic residues" evidence="13">
    <location>
        <begin position="394"/>
        <end position="403"/>
    </location>
</feature>
<evidence type="ECO:0000313" key="15">
    <source>
        <dbReference type="EMBL" id="GMK56549.1"/>
    </source>
</evidence>
<evidence type="ECO:0000256" key="10">
    <source>
        <dbReference type="ARBA" id="ARBA00023242"/>
    </source>
</evidence>
<dbReference type="GO" id="GO:0016579">
    <property type="term" value="P:protein deubiquitination"/>
    <property type="evidence" value="ECO:0007669"/>
    <property type="project" value="InterPro"/>
</dbReference>
<reference evidence="15" key="1">
    <citation type="journal article" date="2023" name="BMC Genomics">
        <title>Chromosome-level genome assemblies of Cutaneotrichosporon spp. (Trichosporonales, Basidiomycota) reveal imbalanced evolution between nucleotide sequences and chromosome synteny.</title>
        <authorList>
            <person name="Kobayashi Y."/>
            <person name="Kayamori A."/>
            <person name="Aoki K."/>
            <person name="Shiwa Y."/>
            <person name="Matsutani M."/>
            <person name="Fujita N."/>
            <person name="Sugita T."/>
            <person name="Iwasaki W."/>
            <person name="Tanaka N."/>
            <person name="Takashima M."/>
        </authorList>
    </citation>
    <scope>NUCLEOTIDE SEQUENCE</scope>
    <source>
        <strain evidence="15">HIS016</strain>
    </source>
</reference>
<keyword evidence="8" id="KW-0805">Transcription regulation</keyword>
<evidence type="ECO:0000256" key="4">
    <source>
        <dbReference type="ARBA" id="ARBA00022670"/>
    </source>
</evidence>
<keyword evidence="5" id="KW-0833">Ubl conjugation pathway</keyword>
<keyword evidence="4" id="KW-0645">Protease</keyword>
<dbReference type="PANTHER" id="PTHR14159:SF0">
    <property type="entry name" value="ATAXIN-3-RELATED"/>
    <property type="match status" value="1"/>
</dbReference>
<feature type="region of interest" description="Disordered" evidence="13">
    <location>
        <begin position="158"/>
        <end position="179"/>
    </location>
</feature>
<dbReference type="AlphaFoldDB" id="A0AAD3TTI9"/>
<evidence type="ECO:0000256" key="3">
    <source>
        <dbReference type="ARBA" id="ARBA00012759"/>
    </source>
</evidence>
<evidence type="ECO:0000256" key="11">
    <source>
        <dbReference type="PIRSR" id="PIRSR633865-1"/>
    </source>
</evidence>
<gene>
    <name evidence="15" type="ORF">CspeluHIS016_0303890</name>
</gene>
<feature type="compositionally biased region" description="Acidic residues" evidence="13">
    <location>
        <begin position="284"/>
        <end position="293"/>
    </location>
</feature>
<keyword evidence="9" id="KW-0804">Transcription</keyword>
<feature type="compositionally biased region" description="Polar residues" evidence="13">
    <location>
        <begin position="263"/>
        <end position="274"/>
    </location>
</feature>
<evidence type="ECO:0000256" key="13">
    <source>
        <dbReference type="SAM" id="MobiDB-lite"/>
    </source>
</evidence>
<keyword evidence="16" id="KW-1185">Reference proteome</keyword>
<evidence type="ECO:0000256" key="2">
    <source>
        <dbReference type="ARBA" id="ARBA00004123"/>
    </source>
</evidence>
<accession>A0AAD3TTI9</accession>
<sequence length="421" mass="46527">MDLVPCAQHCLNNLLQQSVYSEFDLADVARKLDEQENAARYARPPDSSSYNYDDSGFFSISVLEKAMQVWGLTLVRWRGEAMKPYQDAPELQAAFVLNLESHWSAIRRFGGYSRWYNLNSFLERPEWISPTFLHMVLKQAEEEGYSVFVIRRAGEGAGQDASVDPGEAHGWGDGGVGEFPESAADQIALELGEASSRSGAQGDGQTAWQANHFPSLEAASRTVTQREPETVPTAGSGRRRRRQEDLASEEIEAHDVVPGSYPGSGTRTPRTSRSYVEVAASGVADDEDEELDSDIPSRSHHQPHLAAHSYGMYGGATDFQFHNRSYDDEDEALQAALRASMEDVPEGYVMPELTPLNPIPTPSDPTQQSLPVPVVAPELPSRGPVPPETREDSIVDDTDDDEPAHEPSPEELRRARLARFQ</sequence>
<keyword evidence="10" id="KW-0539">Nucleus</keyword>
<evidence type="ECO:0000256" key="6">
    <source>
        <dbReference type="ARBA" id="ARBA00022801"/>
    </source>
</evidence>
<dbReference type="GO" id="GO:0004843">
    <property type="term" value="F:cysteine-type deubiquitinase activity"/>
    <property type="evidence" value="ECO:0007669"/>
    <property type="project" value="UniProtKB-EC"/>
</dbReference>
<dbReference type="Gene3D" id="1.10.287.10">
    <property type="entry name" value="S15/NS1, RNA-binding"/>
    <property type="match status" value="1"/>
</dbReference>
<comment type="catalytic activity">
    <reaction evidence="1">
        <text>Thiol-dependent hydrolysis of ester, thioester, amide, peptide and isopeptide bonds formed by the C-terminal Gly of ubiquitin (a 76-residue protein attached to proteins as an intracellular targeting signal).</text>
        <dbReference type="EC" id="3.4.19.12"/>
    </reaction>
</comment>
<evidence type="ECO:0000256" key="12">
    <source>
        <dbReference type="PROSITE-ProRule" id="PRU00331"/>
    </source>
</evidence>
<dbReference type="EC" id="3.4.19.12" evidence="3"/>
<keyword evidence="6 12" id="KW-0378">Hydrolase</keyword>
<feature type="active site" evidence="12">
    <location>
        <position position="102"/>
    </location>
</feature>
<dbReference type="GO" id="GO:0005634">
    <property type="term" value="C:nucleus"/>
    <property type="evidence" value="ECO:0007669"/>
    <property type="project" value="UniProtKB-SubCell"/>
</dbReference>
<organism evidence="15 16">
    <name type="scientific">Cutaneotrichosporon spelunceum</name>
    <dbReference type="NCBI Taxonomy" id="1672016"/>
    <lineage>
        <taxon>Eukaryota</taxon>
        <taxon>Fungi</taxon>
        <taxon>Dikarya</taxon>
        <taxon>Basidiomycota</taxon>
        <taxon>Agaricomycotina</taxon>
        <taxon>Tremellomycetes</taxon>
        <taxon>Trichosporonales</taxon>
        <taxon>Trichosporonaceae</taxon>
        <taxon>Cutaneotrichosporon</taxon>
    </lineage>
</organism>
<evidence type="ECO:0000313" key="16">
    <source>
        <dbReference type="Proteomes" id="UP001222932"/>
    </source>
</evidence>
<proteinExistence type="predicted"/>
<keyword evidence="7" id="KW-0788">Thiol protease</keyword>
<feature type="active site" description="Nucleophile" evidence="11">
    <location>
        <position position="6"/>
    </location>
</feature>
<reference evidence="15" key="2">
    <citation type="submission" date="2023-06" db="EMBL/GenBank/DDBJ databases">
        <authorList>
            <person name="Kobayashi Y."/>
            <person name="Kayamori A."/>
            <person name="Aoki K."/>
            <person name="Shiwa Y."/>
            <person name="Fujita N."/>
            <person name="Sugita T."/>
            <person name="Iwasaki W."/>
            <person name="Tanaka N."/>
            <person name="Takashima M."/>
        </authorList>
    </citation>
    <scope>NUCLEOTIDE SEQUENCE</scope>
    <source>
        <strain evidence="15">HIS016</strain>
    </source>
</reference>
<feature type="domain" description="Josephin" evidence="14">
    <location>
        <begin position="1"/>
        <end position="165"/>
    </location>
</feature>
<dbReference type="Pfam" id="PF02099">
    <property type="entry name" value="Josephin"/>
    <property type="match status" value="1"/>
</dbReference>
<feature type="compositionally biased region" description="Basic and acidic residues" evidence="13">
    <location>
        <begin position="404"/>
        <end position="414"/>
    </location>
</feature>
<name>A0AAD3TTI9_9TREE</name>
<dbReference type="SMART" id="SM01246">
    <property type="entry name" value="Josephin"/>
    <property type="match status" value="1"/>
</dbReference>
<dbReference type="InterPro" id="IPR033865">
    <property type="entry name" value="Ataxin-3"/>
</dbReference>
<evidence type="ECO:0000259" key="14">
    <source>
        <dbReference type="PROSITE" id="PS50957"/>
    </source>
</evidence>
<evidence type="ECO:0000256" key="8">
    <source>
        <dbReference type="ARBA" id="ARBA00023015"/>
    </source>
</evidence>
<dbReference type="Proteomes" id="UP001222932">
    <property type="component" value="Unassembled WGS sequence"/>
</dbReference>
<feature type="active site" description="Proton acceptor" evidence="11">
    <location>
        <position position="102"/>
    </location>
</feature>
<feature type="active site" description="Proton acceptor" evidence="11">
    <location>
        <position position="119"/>
    </location>
</feature>
<evidence type="ECO:0000256" key="5">
    <source>
        <dbReference type="ARBA" id="ARBA00022786"/>
    </source>
</evidence>
<evidence type="ECO:0000256" key="7">
    <source>
        <dbReference type="ARBA" id="ARBA00022807"/>
    </source>
</evidence>